<dbReference type="FunFam" id="2.40.50.100:FF:000004">
    <property type="entry name" value="50S ribosomal protein L27"/>
    <property type="match status" value="1"/>
</dbReference>
<keyword evidence="3 5" id="KW-0687">Ribonucleoprotein</keyword>
<dbReference type="Pfam" id="PF01016">
    <property type="entry name" value="Ribosomal_L27"/>
    <property type="match status" value="1"/>
</dbReference>
<comment type="similarity">
    <text evidence="1 5">Belongs to the bacterial ribosomal protein bL27 family.</text>
</comment>
<dbReference type="GO" id="GO:0006412">
    <property type="term" value="P:translation"/>
    <property type="evidence" value="ECO:0007669"/>
    <property type="project" value="UniProtKB-UniRule"/>
</dbReference>
<evidence type="ECO:0000256" key="3">
    <source>
        <dbReference type="ARBA" id="ARBA00023274"/>
    </source>
</evidence>
<dbReference type="PRINTS" id="PR00063">
    <property type="entry name" value="RIBOSOMALL27"/>
</dbReference>
<accession>A0A6I4VWN7</accession>
<dbReference type="InterPro" id="IPR001684">
    <property type="entry name" value="Ribosomal_bL27"/>
</dbReference>
<dbReference type="GO" id="GO:0022625">
    <property type="term" value="C:cytosolic large ribosomal subunit"/>
    <property type="evidence" value="ECO:0007669"/>
    <property type="project" value="TreeGrafter"/>
</dbReference>
<evidence type="ECO:0000256" key="4">
    <source>
        <dbReference type="ARBA" id="ARBA00035175"/>
    </source>
</evidence>
<proteinExistence type="inferred from homology"/>
<sequence>MLQLNLQLFASKKGVGSTKNGRDSRSKRLGVKRGDGQFVLAGNILVRQRGTKIYPGTNVGRGGDDTLFATANGIVRFERFGKDRKRVCIYPVATEEVAATQA</sequence>
<protein>
    <recommendedName>
        <fullName evidence="4 5">Large ribosomal subunit protein bL27</fullName>
    </recommendedName>
</protein>
<evidence type="ECO:0000256" key="1">
    <source>
        <dbReference type="ARBA" id="ARBA00010797"/>
    </source>
</evidence>
<dbReference type="PANTHER" id="PTHR15893">
    <property type="entry name" value="RIBOSOMAL PROTEIN L27"/>
    <property type="match status" value="1"/>
</dbReference>
<gene>
    <name evidence="5 6" type="primary">rpmA</name>
    <name evidence="6" type="ORF">GSM42_15165</name>
</gene>
<dbReference type="PROSITE" id="PS00831">
    <property type="entry name" value="RIBOSOMAL_L27"/>
    <property type="match status" value="1"/>
</dbReference>
<dbReference type="AlphaFoldDB" id="A0A6I4VWN7"/>
<reference evidence="6 7" key="1">
    <citation type="submission" date="2019-12" db="EMBL/GenBank/DDBJ databases">
        <title>Whole-genome analyses of novel actinobacteria.</title>
        <authorList>
            <person name="Sahin N."/>
            <person name="Saygin H."/>
        </authorList>
    </citation>
    <scope>NUCLEOTIDE SEQUENCE [LARGE SCALE GENOMIC DNA]</scope>
    <source>
        <strain evidence="6 7">KC615</strain>
    </source>
</reference>
<dbReference type="RefSeq" id="WP_160802384.1">
    <property type="nucleotide sequence ID" value="NZ_WUUL01000011.1"/>
</dbReference>
<keyword evidence="7" id="KW-1185">Reference proteome</keyword>
<evidence type="ECO:0000256" key="5">
    <source>
        <dbReference type="HAMAP-Rule" id="MF_00539"/>
    </source>
</evidence>
<dbReference type="Gene3D" id="2.40.50.100">
    <property type="match status" value="1"/>
</dbReference>
<dbReference type="PANTHER" id="PTHR15893:SF0">
    <property type="entry name" value="LARGE RIBOSOMAL SUBUNIT PROTEIN BL27M"/>
    <property type="match status" value="1"/>
</dbReference>
<evidence type="ECO:0000313" key="6">
    <source>
        <dbReference type="EMBL" id="MXQ55031.1"/>
    </source>
</evidence>
<dbReference type="GO" id="GO:0003735">
    <property type="term" value="F:structural constituent of ribosome"/>
    <property type="evidence" value="ECO:0007669"/>
    <property type="project" value="InterPro"/>
</dbReference>
<dbReference type="EMBL" id="WUUL01000011">
    <property type="protein sequence ID" value="MXQ55031.1"/>
    <property type="molecule type" value="Genomic_DNA"/>
</dbReference>
<evidence type="ECO:0000256" key="2">
    <source>
        <dbReference type="ARBA" id="ARBA00022980"/>
    </source>
</evidence>
<dbReference type="Proteomes" id="UP000430692">
    <property type="component" value="Unassembled WGS sequence"/>
</dbReference>
<dbReference type="NCBIfam" id="TIGR00062">
    <property type="entry name" value="L27"/>
    <property type="match status" value="1"/>
</dbReference>
<dbReference type="SUPFAM" id="SSF110324">
    <property type="entry name" value="Ribosomal L27 protein-like"/>
    <property type="match status" value="1"/>
</dbReference>
<dbReference type="HAMAP" id="MF_00539">
    <property type="entry name" value="Ribosomal_bL27"/>
    <property type="match status" value="1"/>
</dbReference>
<keyword evidence="2 5" id="KW-0689">Ribosomal protein</keyword>
<dbReference type="InterPro" id="IPR018261">
    <property type="entry name" value="Ribosomal_bL27_CS"/>
</dbReference>
<comment type="caution">
    <text evidence="6">The sequence shown here is derived from an EMBL/GenBank/DDBJ whole genome shotgun (WGS) entry which is preliminary data.</text>
</comment>
<evidence type="ECO:0000313" key="7">
    <source>
        <dbReference type="Proteomes" id="UP000430692"/>
    </source>
</evidence>
<name>A0A6I4VWN7_9BACL</name>
<organism evidence="6 7">
    <name type="scientific">Shimazuella alba</name>
    <dbReference type="NCBI Taxonomy" id="2690964"/>
    <lineage>
        <taxon>Bacteria</taxon>
        <taxon>Bacillati</taxon>
        <taxon>Bacillota</taxon>
        <taxon>Bacilli</taxon>
        <taxon>Bacillales</taxon>
        <taxon>Thermoactinomycetaceae</taxon>
        <taxon>Shimazuella</taxon>
    </lineage>
</organism>